<evidence type="ECO:0000259" key="3">
    <source>
        <dbReference type="SMART" id="SM01027"/>
    </source>
</evidence>
<dbReference type="SUPFAM" id="SSF56281">
    <property type="entry name" value="Metallo-hydrolase/oxidoreductase"/>
    <property type="match status" value="1"/>
</dbReference>
<gene>
    <name evidence="4" type="ORF">H0A72_06580</name>
</gene>
<dbReference type="Pfam" id="PF10996">
    <property type="entry name" value="Beta-Casp"/>
    <property type="match status" value="1"/>
</dbReference>
<dbReference type="InterPro" id="IPR022712">
    <property type="entry name" value="Beta_Casp"/>
</dbReference>
<dbReference type="GO" id="GO:0016787">
    <property type="term" value="F:hydrolase activity"/>
    <property type="evidence" value="ECO:0007669"/>
    <property type="project" value="UniProtKB-KW"/>
</dbReference>
<feature type="domain" description="Beta-Casp" evidence="3">
    <location>
        <begin position="249"/>
        <end position="369"/>
    </location>
</feature>
<evidence type="ECO:0000259" key="2">
    <source>
        <dbReference type="SMART" id="SM00849"/>
    </source>
</evidence>
<dbReference type="CDD" id="cd16295">
    <property type="entry name" value="TTHA0252-CPSF-like_MBL-fold"/>
    <property type="match status" value="1"/>
</dbReference>
<dbReference type="AlphaFoldDB" id="A0A853FSU4"/>
<evidence type="ECO:0000313" key="5">
    <source>
        <dbReference type="Proteomes" id="UP000559809"/>
    </source>
</evidence>
<dbReference type="SMART" id="SM00849">
    <property type="entry name" value="Lactamase_B"/>
    <property type="match status" value="1"/>
</dbReference>
<dbReference type="InterPro" id="IPR011108">
    <property type="entry name" value="RMMBL"/>
</dbReference>
<dbReference type="InterPro" id="IPR036866">
    <property type="entry name" value="RibonucZ/Hydroxyglut_hydro"/>
</dbReference>
<evidence type="ECO:0000313" key="4">
    <source>
        <dbReference type="EMBL" id="NYT48974.1"/>
    </source>
</evidence>
<dbReference type="Gene3D" id="3.60.15.10">
    <property type="entry name" value="Ribonuclease Z/Hydroxyacylglutathione hydrolase-like"/>
    <property type="match status" value="1"/>
</dbReference>
<dbReference type="Proteomes" id="UP000559809">
    <property type="component" value="Unassembled WGS sequence"/>
</dbReference>
<feature type="domain" description="Metallo-beta-lactamase" evidence="2">
    <location>
        <begin position="15"/>
        <end position="244"/>
    </location>
</feature>
<evidence type="ECO:0000256" key="1">
    <source>
        <dbReference type="ARBA" id="ARBA00022801"/>
    </source>
</evidence>
<dbReference type="RefSeq" id="WP_180154272.1">
    <property type="nucleotide sequence ID" value="NZ_JACCEM010000003.1"/>
</dbReference>
<comment type="caution">
    <text evidence="4">The sequence shown here is derived from an EMBL/GenBank/DDBJ whole genome shotgun (WGS) entry which is preliminary data.</text>
</comment>
<protein>
    <submittedName>
        <fullName evidence="4">MBL fold metallo-hydrolase</fullName>
    </submittedName>
</protein>
<dbReference type="PANTHER" id="PTHR11203">
    <property type="entry name" value="CLEAVAGE AND POLYADENYLATION SPECIFICITY FACTOR FAMILY MEMBER"/>
    <property type="match status" value="1"/>
</dbReference>
<keyword evidence="5" id="KW-1185">Reference proteome</keyword>
<dbReference type="SMART" id="SM01027">
    <property type="entry name" value="Beta-Casp"/>
    <property type="match status" value="1"/>
</dbReference>
<name>A0A853FSU4_9BURK</name>
<dbReference type="EMBL" id="JACCEM010000003">
    <property type="protein sequence ID" value="NYT48974.1"/>
    <property type="molecule type" value="Genomic_DNA"/>
</dbReference>
<dbReference type="InterPro" id="IPR050698">
    <property type="entry name" value="MBL"/>
</dbReference>
<reference evidence="4 5" key="1">
    <citation type="submission" date="2020-07" db="EMBL/GenBank/DDBJ databases">
        <title>Taxonomic revisions and descriptions of new bacterial species based on genomic comparisons in the high-G+C-content subgroup of the family Alcaligenaceae.</title>
        <authorList>
            <person name="Szabo A."/>
            <person name="Felfoldi T."/>
        </authorList>
    </citation>
    <scope>NUCLEOTIDE SEQUENCE [LARGE SCALE GENOMIC DNA]</scope>
    <source>
        <strain evidence="4 5">LMG 24012</strain>
    </source>
</reference>
<dbReference type="InterPro" id="IPR001279">
    <property type="entry name" value="Metallo-B-lactamas"/>
</dbReference>
<organism evidence="4 5">
    <name type="scientific">Parapusillimonas granuli</name>
    <dbReference type="NCBI Taxonomy" id="380911"/>
    <lineage>
        <taxon>Bacteria</taxon>
        <taxon>Pseudomonadati</taxon>
        <taxon>Pseudomonadota</taxon>
        <taxon>Betaproteobacteria</taxon>
        <taxon>Burkholderiales</taxon>
        <taxon>Alcaligenaceae</taxon>
        <taxon>Parapusillimonas</taxon>
    </lineage>
</organism>
<dbReference type="PANTHER" id="PTHR11203:SF37">
    <property type="entry name" value="INTEGRATOR COMPLEX SUBUNIT 11"/>
    <property type="match status" value="1"/>
</dbReference>
<proteinExistence type="predicted"/>
<dbReference type="GO" id="GO:0004521">
    <property type="term" value="F:RNA endonuclease activity"/>
    <property type="evidence" value="ECO:0007669"/>
    <property type="project" value="TreeGrafter"/>
</dbReference>
<dbReference type="Gene3D" id="3.40.50.10890">
    <property type="match status" value="1"/>
</dbReference>
<dbReference type="Pfam" id="PF07521">
    <property type="entry name" value="RMMBL"/>
    <property type="match status" value="1"/>
</dbReference>
<keyword evidence="1 4" id="KW-0378">Hydrolase</keyword>
<dbReference type="Pfam" id="PF00753">
    <property type="entry name" value="Lactamase_B"/>
    <property type="match status" value="1"/>
</dbReference>
<accession>A0A853FSU4</accession>
<sequence length="454" mass="50439">MNLELKFLGAAGTVTGSRHLLSDGETTIMLDCGMFQGLKNLRQRNWAPFPVEPAGIDAILLSHAHLDHSGYLPRLVREGFKGNVYASAATIDLARILLADSAHLQESDADFANRHGLTRHTPALPLYTVADAKRAMERFKSVEFAAPYEVAPGVHARFSRAGHILGASIVEIDWRGTRIVFSGDLGRYGDPLLPDPEPIRQADYLLLESTYGDRRHEAVDPMDQLADIIDRTAQRGGSVIIPAFAVGRAQLLLWYLYMLKKDGRLPAGMPIYLDSPMSVNAVEIYRRHCDLIRPDIRACDEAYGVAHYVRDAEESKKLDLTPMPKVIISASGMATGGRVLHHLKRYAPDPRSTILFSGYQAAGTRGAKMLHGADTIKIHGEYVPVRAELSNLSMLSAHADSDELMRWLRGFKKPPRTTFLVHGEPEAADTLRLRIQDELDWSSRVVEHLETVRL</sequence>